<organism evidence="1 2">
    <name type="scientific">Enterocloster asparagiformis</name>
    <dbReference type="NCBI Taxonomy" id="333367"/>
    <lineage>
        <taxon>Bacteria</taxon>
        <taxon>Bacillati</taxon>
        <taxon>Bacillota</taxon>
        <taxon>Clostridia</taxon>
        <taxon>Lachnospirales</taxon>
        <taxon>Lachnospiraceae</taxon>
        <taxon>Enterocloster</taxon>
    </lineage>
</organism>
<evidence type="ECO:0000313" key="1">
    <source>
        <dbReference type="EMBL" id="RGX27353.1"/>
    </source>
</evidence>
<dbReference type="AlphaFoldDB" id="A0A413FCL5"/>
<dbReference type="Proteomes" id="UP000283880">
    <property type="component" value="Unassembled WGS sequence"/>
</dbReference>
<dbReference type="OrthoDB" id="1957548at2"/>
<proteinExistence type="predicted"/>
<dbReference type="RefSeq" id="WP_117777632.1">
    <property type="nucleotide sequence ID" value="NZ_BAABXR010000001.1"/>
</dbReference>
<gene>
    <name evidence="1" type="ORF">DWV29_16990</name>
</gene>
<sequence length="233" mass="26066">MELKKLYTAVGRLEREANGCGHSCPVIVLGGERYMVDMQEMVVWTALNWRISKWDDISCQCDKLASSLGGCVARPWDACVNRLLIRGLLVSGCGETEFDALYDLLSSLGVIPTNGSAFVRGVSAAKLVLSRRITMKQAMKLFHKDRRTDYESRVMRLAHQALLSTAEIIKCVEQDVFSLPSERVLMEKVYGDSETTCQNIASMMKNSRSSQAVTLAVANLYLRQQIIFERIST</sequence>
<name>A0A413FCL5_9FIRM</name>
<comment type="caution">
    <text evidence="1">The sequence shown here is derived from an EMBL/GenBank/DDBJ whole genome shotgun (WGS) entry which is preliminary data.</text>
</comment>
<protein>
    <submittedName>
        <fullName evidence="1">Uncharacterized protein</fullName>
    </submittedName>
</protein>
<evidence type="ECO:0000313" key="2">
    <source>
        <dbReference type="Proteomes" id="UP000283880"/>
    </source>
</evidence>
<dbReference type="EMBL" id="QSBM01000013">
    <property type="protein sequence ID" value="RGX27353.1"/>
    <property type="molecule type" value="Genomic_DNA"/>
</dbReference>
<reference evidence="1 2" key="1">
    <citation type="submission" date="2018-08" db="EMBL/GenBank/DDBJ databases">
        <title>A genome reference for cultivated species of the human gut microbiota.</title>
        <authorList>
            <person name="Zou Y."/>
            <person name="Xue W."/>
            <person name="Luo G."/>
        </authorList>
    </citation>
    <scope>NUCLEOTIDE SEQUENCE [LARGE SCALE GENOMIC DNA]</scope>
    <source>
        <strain evidence="1 2">AF04-15</strain>
    </source>
</reference>
<accession>A0A413FCL5</accession>